<gene>
    <name evidence="2" type="ORF">OKJ99_38880</name>
</gene>
<evidence type="ECO:0000256" key="1">
    <source>
        <dbReference type="SAM" id="Phobius"/>
    </source>
</evidence>
<name>A0ABU6FIQ0_9ACTN</name>
<keyword evidence="1" id="KW-1133">Transmembrane helix</keyword>
<dbReference type="EMBL" id="JAOZYC010000194">
    <property type="protein sequence ID" value="MEB8343472.1"/>
    <property type="molecule type" value="Genomic_DNA"/>
</dbReference>
<feature type="transmembrane region" description="Helical" evidence="1">
    <location>
        <begin position="71"/>
        <end position="93"/>
    </location>
</feature>
<dbReference type="RefSeq" id="WP_326023141.1">
    <property type="nucleotide sequence ID" value="NZ_JAOZYC010000194.1"/>
</dbReference>
<proteinExistence type="predicted"/>
<comment type="caution">
    <text evidence="2">The sequence shown here is derived from an EMBL/GenBank/DDBJ whole genome shotgun (WGS) entry which is preliminary data.</text>
</comment>
<evidence type="ECO:0000313" key="3">
    <source>
        <dbReference type="Proteomes" id="UP001354931"/>
    </source>
</evidence>
<reference evidence="2 3" key="1">
    <citation type="submission" date="2022-10" db="EMBL/GenBank/DDBJ databases">
        <authorList>
            <person name="Xie J."/>
            <person name="Shen N."/>
        </authorList>
    </citation>
    <scope>NUCLEOTIDE SEQUENCE [LARGE SCALE GENOMIC DNA]</scope>
    <source>
        <strain evidence="2 3">YIM65594</strain>
    </source>
</reference>
<sequence length="229" mass="24530">MNDASSDDRLLMLAVTGEPLPDDDPDAAAVAADVALLRDQVRGLGDALASRPEREPEPVRVPVRRRRPLRLAFGGLVVACVASLFGGLVWLGVSAPGGGEDSGASDKSAAQDGGKSASSHAMRIACSRILVEGRVTRVTPRADGDVRVVLDVKRYYRPERSARTHPTMAVTLDGAAEHDLRPGTYTLIRVPLRPADRQDWKTGRDVAEARADILRWLPQARSVTCPGPS</sequence>
<keyword evidence="1" id="KW-0472">Membrane</keyword>
<dbReference type="Proteomes" id="UP001354931">
    <property type="component" value="Unassembled WGS sequence"/>
</dbReference>
<evidence type="ECO:0000313" key="2">
    <source>
        <dbReference type="EMBL" id="MEB8343472.1"/>
    </source>
</evidence>
<protein>
    <submittedName>
        <fullName evidence="2">DUF4131 domain-containing protein</fullName>
    </submittedName>
</protein>
<accession>A0ABU6FIQ0</accession>
<organism evidence="2 3">
    <name type="scientific">Streptomyces endophyticus</name>
    <dbReference type="NCBI Taxonomy" id="714166"/>
    <lineage>
        <taxon>Bacteria</taxon>
        <taxon>Bacillati</taxon>
        <taxon>Actinomycetota</taxon>
        <taxon>Actinomycetes</taxon>
        <taxon>Kitasatosporales</taxon>
        <taxon>Streptomycetaceae</taxon>
        <taxon>Streptomyces</taxon>
    </lineage>
</organism>
<keyword evidence="1" id="KW-0812">Transmembrane</keyword>
<keyword evidence="3" id="KW-1185">Reference proteome</keyword>